<keyword evidence="1" id="KW-0732">Signal</keyword>
<dbReference type="AlphaFoldDB" id="A0AAW6D3Q0"/>
<dbReference type="EMBL" id="JAQLXW010000005">
    <property type="protein sequence ID" value="MDB8003352.1"/>
    <property type="molecule type" value="Genomic_DNA"/>
</dbReference>
<proteinExistence type="predicted"/>
<dbReference type="Proteomes" id="UP001210809">
    <property type="component" value="Unassembled WGS sequence"/>
</dbReference>
<evidence type="ECO:0000313" key="3">
    <source>
        <dbReference type="Proteomes" id="UP001210809"/>
    </source>
</evidence>
<feature type="chain" id="PRO_5043935955" evidence="1">
    <location>
        <begin position="23"/>
        <end position="301"/>
    </location>
</feature>
<feature type="signal peptide" evidence="1">
    <location>
        <begin position="1"/>
        <end position="22"/>
    </location>
</feature>
<evidence type="ECO:0000313" key="2">
    <source>
        <dbReference type="EMBL" id="MDB8003352.1"/>
    </source>
</evidence>
<organism evidence="2 3">
    <name type="scientific">[Eubacterium] siraeum</name>
    <dbReference type="NCBI Taxonomy" id="39492"/>
    <lineage>
        <taxon>Bacteria</taxon>
        <taxon>Bacillati</taxon>
        <taxon>Bacillota</taxon>
        <taxon>Clostridia</taxon>
        <taxon>Eubacteriales</taxon>
        <taxon>Oscillospiraceae</taxon>
        <taxon>Oscillospiraceae incertae sedis</taxon>
    </lineage>
</organism>
<accession>A0AAW6D3Q0</accession>
<sequence length="301" mass="34607">MKKVICGLVLLVSLVLSGCSNSENHSKTDEYKYDKATFESKYDLIFLSYFNFDTEYERLENKVDIVCEPTDSYKDKNNDLTEISINGVNHKVKRTEKSYYDNEYLTSFYDRHYTSYSTTSVDDPISSIYVDDIGNVIIIDYNINDSSENKSIDIGSESRKKKAEEYLPQFCDPEKYIFDGSDGNNFIFSYFSGDVPTYDSVCISLLDNGSLNAVRHFYKDRFDENSANAFDDVSAIDKYAQEVLQEEIKDTDIKVNYFEKPVISGYKGETVLLIICELQKNNKFSEDYYSLVQGGIIVKPK</sequence>
<gene>
    <name evidence="2" type="ORF">PNE09_04620</name>
</gene>
<reference evidence="2" key="1">
    <citation type="submission" date="2023-01" db="EMBL/GenBank/DDBJ databases">
        <title>Human gut microbiome strain richness.</title>
        <authorList>
            <person name="Chen-Liaw A."/>
        </authorList>
    </citation>
    <scope>NUCLEOTIDE SEQUENCE</scope>
    <source>
        <strain evidence="2">1001283st1_G1_1001283B150217_161031</strain>
    </source>
</reference>
<dbReference type="PROSITE" id="PS51257">
    <property type="entry name" value="PROKAR_LIPOPROTEIN"/>
    <property type="match status" value="1"/>
</dbReference>
<name>A0AAW6D3Q0_9FIRM</name>
<comment type="caution">
    <text evidence="2">The sequence shown here is derived from an EMBL/GenBank/DDBJ whole genome shotgun (WGS) entry which is preliminary data.</text>
</comment>
<protein>
    <submittedName>
        <fullName evidence="2">Uncharacterized protein</fullName>
    </submittedName>
</protein>
<evidence type="ECO:0000256" key="1">
    <source>
        <dbReference type="SAM" id="SignalP"/>
    </source>
</evidence>